<name>A0ACB9THG0_HOLOL</name>
<comment type="caution">
    <text evidence="1">The sequence shown here is derived from an EMBL/GenBank/DDBJ whole genome shotgun (WGS) entry which is preliminary data.</text>
</comment>
<evidence type="ECO:0000313" key="1">
    <source>
        <dbReference type="EMBL" id="KAI4466218.1"/>
    </source>
</evidence>
<keyword evidence="1" id="KW-0675">Receptor</keyword>
<dbReference type="Proteomes" id="UP001056778">
    <property type="component" value="Chromosome 3"/>
</dbReference>
<evidence type="ECO:0000313" key="2">
    <source>
        <dbReference type="Proteomes" id="UP001056778"/>
    </source>
</evidence>
<proteinExistence type="predicted"/>
<sequence length="545" mass="60197">MSRKKTELMDYSSNTSSVPENAMTVEIPELSGDSQLNVPKTTTPVQILEPCTSSMPSWATGIGGCLLTELPSLTVLYIPEQSALELTSDCGLDGTKRIACKGNANHDEMIKQLACTINQEDFEDKSTKNPSTATTTTPDTIYTSTSRPTTPSIKTTRPWIWTNTVDTGEYSSPTRHRRETEDTMNPLSTQSSRDLGSTKPTMVTRKETVDVGTQTTPRSSSNGETITSAAVTVASPTKHPLEKSHSIEGESKIAETSGTPIEQTDPTATLETKVDGEYPGVINQGQLFSIIENGTVFDIVEMNETGTEDNKVKETTVAPHTRSGNRFTSGSESPEFTTRNTDILYTTVMYNKEPTEEASPVTNEALRKSEQQKAALKDLHAQKTANDLSTKSDDKTLSKEVEMIPPGIAINSMAKLNRTNRKELPMIEDFDDSNDEIDLDIDNKLPYEKAYTRHQTVEIKLHSDQNKTKSVLFVTTKVNEKNKWAKETENVQKQTELDKITPTERPTTLENFGITTTDLPNKALKEIFTESSTGNSNHQFEETGR</sequence>
<accession>A0ACB9THG0</accession>
<reference evidence="1" key="1">
    <citation type="submission" date="2022-04" db="EMBL/GenBank/DDBJ databases">
        <title>Chromosome-scale genome assembly of Holotrichia oblita Faldermann.</title>
        <authorList>
            <person name="Rongchong L."/>
        </authorList>
    </citation>
    <scope>NUCLEOTIDE SEQUENCE</scope>
    <source>
        <strain evidence="1">81SQS9</strain>
    </source>
</reference>
<organism evidence="1 2">
    <name type="scientific">Holotrichia oblita</name>
    <name type="common">Chafer beetle</name>
    <dbReference type="NCBI Taxonomy" id="644536"/>
    <lineage>
        <taxon>Eukaryota</taxon>
        <taxon>Metazoa</taxon>
        <taxon>Ecdysozoa</taxon>
        <taxon>Arthropoda</taxon>
        <taxon>Hexapoda</taxon>
        <taxon>Insecta</taxon>
        <taxon>Pterygota</taxon>
        <taxon>Neoptera</taxon>
        <taxon>Endopterygota</taxon>
        <taxon>Coleoptera</taxon>
        <taxon>Polyphaga</taxon>
        <taxon>Scarabaeiformia</taxon>
        <taxon>Scarabaeidae</taxon>
        <taxon>Melolonthinae</taxon>
        <taxon>Holotrichia</taxon>
    </lineage>
</organism>
<protein>
    <submittedName>
        <fullName evidence="1">Mannose phospholipase lectin receptor related</fullName>
    </submittedName>
</protein>
<dbReference type="EMBL" id="CM043017">
    <property type="protein sequence ID" value="KAI4466218.1"/>
    <property type="molecule type" value="Genomic_DNA"/>
</dbReference>
<keyword evidence="2" id="KW-1185">Reference proteome</keyword>
<gene>
    <name evidence="1" type="ORF">MML48_3g00005003</name>
</gene>